<sequence>MPEIGARAGGDDAQLVGGVTAELDRLGPARQFDGPLRPAQTAFAIRDQRKQGGLAPHSSGCPQFGQRLRPIAAAVGGDSDSFAHSGDPAGPNPRRPRVAQSGFWVVVDQLAGSY</sequence>
<accession>A0A655EG87</accession>
<gene>
    <name evidence="2" type="ORF">ERS007661_01773</name>
</gene>
<evidence type="ECO:0000313" key="2">
    <source>
        <dbReference type="EMBL" id="CNV17742.1"/>
    </source>
</evidence>
<feature type="region of interest" description="Disordered" evidence="1">
    <location>
        <begin position="75"/>
        <end position="100"/>
    </location>
</feature>
<reference evidence="2 3" key="1">
    <citation type="submission" date="2015-03" db="EMBL/GenBank/DDBJ databases">
        <authorList>
            <consortium name="Pathogen Informatics"/>
        </authorList>
    </citation>
    <scope>NUCLEOTIDE SEQUENCE [LARGE SCALE GENOMIC DNA]</scope>
    <source>
        <strain evidence="2 3">D00501624</strain>
    </source>
</reference>
<evidence type="ECO:0000256" key="1">
    <source>
        <dbReference type="SAM" id="MobiDB-lite"/>
    </source>
</evidence>
<protein>
    <submittedName>
        <fullName evidence="2">Uncharacterized protein</fullName>
    </submittedName>
</protein>
<proteinExistence type="predicted"/>
<name>A0A655EG87_MYCTX</name>
<dbReference type="Proteomes" id="UP000039217">
    <property type="component" value="Unassembled WGS sequence"/>
</dbReference>
<organism evidence="2 3">
    <name type="scientific">Mycobacterium tuberculosis</name>
    <dbReference type="NCBI Taxonomy" id="1773"/>
    <lineage>
        <taxon>Bacteria</taxon>
        <taxon>Bacillati</taxon>
        <taxon>Actinomycetota</taxon>
        <taxon>Actinomycetes</taxon>
        <taxon>Mycobacteriales</taxon>
        <taxon>Mycobacteriaceae</taxon>
        <taxon>Mycobacterium</taxon>
        <taxon>Mycobacterium tuberculosis complex</taxon>
    </lineage>
</organism>
<dbReference type="AlphaFoldDB" id="A0A655EG87"/>
<evidence type="ECO:0000313" key="3">
    <source>
        <dbReference type="Proteomes" id="UP000039217"/>
    </source>
</evidence>
<dbReference type="EMBL" id="CQQC01000533">
    <property type="protein sequence ID" value="CNV17742.1"/>
    <property type="molecule type" value="Genomic_DNA"/>
</dbReference>